<accession>A0A4Q7JFS2</accession>
<name>A0A4Q7JFS2_9PSEU</name>
<feature type="domain" description="HTH tetR-type" evidence="5">
    <location>
        <begin position="4"/>
        <end position="64"/>
    </location>
</feature>
<dbReference type="Gene3D" id="1.10.357.10">
    <property type="entry name" value="Tetracycline Repressor, domain 2"/>
    <property type="match status" value="1"/>
</dbReference>
<dbReference type="GO" id="GO:0000976">
    <property type="term" value="F:transcription cis-regulatory region binding"/>
    <property type="evidence" value="ECO:0007669"/>
    <property type="project" value="TreeGrafter"/>
</dbReference>
<proteinExistence type="predicted"/>
<feature type="DNA-binding region" description="H-T-H motif" evidence="4">
    <location>
        <begin position="27"/>
        <end position="46"/>
    </location>
</feature>
<sequence length="197" mass="21333">MTEKGTAERIADAALAILLAEGADAVSMRRVAADAGVTAMATYRHYPNRETLLRTVVDAAVAELSRDWGRRRGATTFTGRLDELTDDFLDFALGKPNLYRFVVTERREGVRQFPGDFRAGGTPTFGPVFDAVEQAIGDGVLRADDPLEVTLAITMPAMGLVQLYHGGRIALSEEDFRLLCKRTIARVLSGLTAGESG</sequence>
<dbReference type="InterPro" id="IPR001647">
    <property type="entry name" value="HTH_TetR"/>
</dbReference>
<dbReference type="OrthoDB" id="4641396at2"/>
<evidence type="ECO:0000256" key="4">
    <source>
        <dbReference type="PROSITE-ProRule" id="PRU00335"/>
    </source>
</evidence>
<evidence type="ECO:0000256" key="3">
    <source>
        <dbReference type="ARBA" id="ARBA00023163"/>
    </source>
</evidence>
<dbReference type="Proteomes" id="UP000292003">
    <property type="component" value="Unassembled WGS sequence"/>
</dbReference>
<dbReference type="RefSeq" id="WP_130473332.1">
    <property type="nucleotide sequence ID" value="NZ_SFCC01000001.1"/>
</dbReference>
<keyword evidence="7" id="KW-1185">Reference proteome</keyword>
<evidence type="ECO:0000313" key="7">
    <source>
        <dbReference type="Proteomes" id="UP000292003"/>
    </source>
</evidence>
<evidence type="ECO:0000256" key="1">
    <source>
        <dbReference type="ARBA" id="ARBA00023015"/>
    </source>
</evidence>
<dbReference type="PROSITE" id="PS50977">
    <property type="entry name" value="HTH_TETR_2"/>
    <property type="match status" value="1"/>
</dbReference>
<evidence type="ECO:0000256" key="2">
    <source>
        <dbReference type="ARBA" id="ARBA00023125"/>
    </source>
</evidence>
<dbReference type="InterPro" id="IPR009057">
    <property type="entry name" value="Homeodomain-like_sf"/>
</dbReference>
<dbReference type="GO" id="GO:0003700">
    <property type="term" value="F:DNA-binding transcription factor activity"/>
    <property type="evidence" value="ECO:0007669"/>
    <property type="project" value="TreeGrafter"/>
</dbReference>
<dbReference type="SUPFAM" id="SSF48498">
    <property type="entry name" value="Tetracyclin repressor-like, C-terminal domain"/>
    <property type="match status" value="1"/>
</dbReference>
<evidence type="ECO:0000259" key="5">
    <source>
        <dbReference type="PROSITE" id="PS50977"/>
    </source>
</evidence>
<evidence type="ECO:0000313" key="6">
    <source>
        <dbReference type="EMBL" id="RZQ65763.1"/>
    </source>
</evidence>
<keyword evidence="1" id="KW-0805">Transcription regulation</keyword>
<comment type="caution">
    <text evidence="6">The sequence shown here is derived from an EMBL/GenBank/DDBJ whole genome shotgun (WGS) entry which is preliminary data.</text>
</comment>
<dbReference type="AlphaFoldDB" id="A0A4Q7JFS2"/>
<reference evidence="6 7" key="1">
    <citation type="submission" date="2019-02" db="EMBL/GenBank/DDBJ databases">
        <title>Draft genome sequence of Amycolatopsis sp. 8-3EHSu isolated from roots of Suaeda maritima.</title>
        <authorList>
            <person name="Duangmal K."/>
            <person name="Chantavorakit T."/>
        </authorList>
    </citation>
    <scope>NUCLEOTIDE SEQUENCE [LARGE SCALE GENOMIC DNA]</scope>
    <source>
        <strain evidence="6 7">8-3EHSu</strain>
    </source>
</reference>
<dbReference type="SUPFAM" id="SSF46689">
    <property type="entry name" value="Homeodomain-like"/>
    <property type="match status" value="1"/>
</dbReference>
<dbReference type="PRINTS" id="PR00455">
    <property type="entry name" value="HTHTETR"/>
</dbReference>
<dbReference type="PANTHER" id="PTHR30055:SF234">
    <property type="entry name" value="HTH-TYPE TRANSCRIPTIONAL REGULATOR BETI"/>
    <property type="match status" value="1"/>
</dbReference>
<protein>
    <submittedName>
        <fullName evidence="6">TetR/AcrR family transcriptional regulator</fullName>
    </submittedName>
</protein>
<organism evidence="6 7">
    <name type="scientific">Amycolatopsis suaedae</name>
    <dbReference type="NCBI Taxonomy" id="2510978"/>
    <lineage>
        <taxon>Bacteria</taxon>
        <taxon>Bacillati</taxon>
        <taxon>Actinomycetota</taxon>
        <taxon>Actinomycetes</taxon>
        <taxon>Pseudonocardiales</taxon>
        <taxon>Pseudonocardiaceae</taxon>
        <taxon>Amycolatopsis</taxon>
    </lineage>
</organism>
<keyword evidence="2 4" id="KW-0238">DNA-binding</keyword>
<keyword evidence="3" id="KW-0804">Transcription</keyword>
<dbReference type="PANTHER" id="PTHR30055">
    <property type="entry name" value="HTH-TYPE TRANSCRIPTIONAL REGULATOR RUTR"/>
    <property type="match status" value="1"/>
</dbReference>
<gene>
    <name evidence="6" type="ORF">EWH70_01365</name>
</gene>
<dbReference type="InterPro" id="IPR025996">
    <property type="entry name" value="MT1864/Rv1816-like_C"/>
</dbReference>
<dbReference type="Pfam" id="PF13305">
    <property type="entry name" value="TetR_C_33"/>
    <property type="match status" value="1"/>
</dbReference>
<dbReference type="InterPro" id="IPR050109">
    <property type="entry name" value="HTH-type_TetR-like_transc_reg"/>
</dbReference>
<dbReference type="Pfam" id="PF00440">
    <property type="entry name" value="TetR_N"/>
    <property type="match status" value="1"/>
</dbReference>
<dbReference type="EMBL" id="SFCC01000001">
    <property type="protein sequence ID" value="RZQ65763.1"/>
    <property type="molecule type" value="Genomic_DNA"/>
</dbReference>
<dbReference type="InterPro" id="IPR036271">
    <property type="entry name" value="Tet_transcr_reg_TetR-rel_C_sf"/>
</dbReference>